<dbReference type="Proteomes" id="UP000275027">
    <property type="component" value="Unassembled WGS sequence"/>
</dbReference>
<sequence>MKLQFAILFLSISALSFAQKTVTMKIKENTVPCEGVAPMNCMQVKEGTAKEWSNFYSTIEGFDYQPGYEYKLKVIKTKRQGNIPADASAYTYSLKKLVYKKQIKTANESYLDKKMILSQINGKNINKGKVYLTIDKAKNAIYGKSGCNRFNAGYQLKGNQIQINLLMGTLMACDPESMQLEQEFKTAMENKKFEIHTQGTAVHFKDPKTKKVILAFTIPTEDEIWAAIDGKKWKLIQMDNVGKDYGKAGLQFDAKSKKITGNSGCNNFFGTFSTVKDQITFSALAGTKMACIDKDAAATETKMRHYLSETTLRFDVAEETLNFYKDDKLVLVFVKQ</sequence>
<reference evidence="5 7" key="2">
    <citation type="submission" date="2018-10" db="EMBL/GenBank/DDBJ databases">
        <title>Genomic Encyclopedia of Archaeal and Bacterial Type Strains, Phase II (KMG-II): from individual species to whole genera.</title>
        <authorList>
            <person name="Goeker M."/>
        </authorList>
    </citation>
    <scope>NUCLEOTIDE SEQUENCE [LARGE SCALE GENOMIC DNA]</scope>
    <source>
        <strain evidence="5 7">DSM 21886</strain>
    </source>
</reference>
<comment type="caution">
    <text evidence="5">The sequence shown here is derived from an EMBL/GenBank/DDBJ whole genome shotgun (WGS) entry which is preliminary data.</text>
</comment>
<dbReference type="Pfam" id="PF03724">
    <property type="entry name" value="META"/>
    <property type="match status" value="2"/>
</dbReference>
<evidence type="ECO:0000313" key="4">
    <source>
        <dbReference type="EMBL" id="PKW20578.1"/>
    </source>
</evidence>
<evidence type="ECO:0000313" key="6">
    <source>
        <dbReference type="Proteomes" id="UP000233767"/>
    </source>
</evidence>
<reference evidence="4 6" key="1">
    <citation type="submission" date="2017-12" db="EMBL/GenBank/DDBJ databases">
        <title>Genomic Encyclopedia of Type Strains, Phase III (KMG-III): the genomes of soil and plant-associated and newly described type strains.</title>
        <authorList>
            <person name="Whitman W."/>
        </authorList>
    </citation>
    <scope>NUCLEOTIDE SEQUENCE [LARGE SCALE GENOMIC DNA]</scope>
    <source>
        <strain evidence="4 6">IP-10</strain>
    </source>
</reference>
<dbReference type="PANTHER" id="PTHR35535:SF1">
    <property type="entry name" value="HEAT SHOCK PROTEIN HSLJ"/>
    <property type="match status" value="1"/>
</dbReference>
<dbReference type="PANTHER" id="PTHR35535">
    <property type="entry name" value="HEAT SHOCK PROTEIN HSLJ"/>
    <property type="match status" value="1"/>
</dbReference>
<dbReference type="Pfam" id="PF14302">
    <property type="entry name" value="DUF4377"/>
    <property type="match status" value="1"/>
</dbReference>
<feature type="domain" description="DUF306" evidence="2">
    <location>
        <begin position="227"/>
        <end position="331"/>
    </location>
</feature>
<evidence type="ECO:0000313" key="5">
    <source>
        <dbReference type="EMBL" id="RLJ24021.1"/>
    </source>
</evidence>
<evidence type="ECO:0000259" key="2">
    <source>
        <dbReference type="Pfam" id="PF03724"/>
    </source>
</evidence>
<name>A0A497TXU9_9FLAO</name>
<accession>A0A497TXU9</accession>
<feature type="signal peptide" evidence="1">
    <location>
        <begin position="1"/>
        <end position="18"/>
    </location>
</feature>
<dbReference type="RefSeq" id="WP_245867883.1">
    <property type="nucleotide sequence ID" value="NZ_PJND01000009.1"/>
</dbReference>
<organism evidence="5 7">
    <name type="scientific">Flavobacterium lindanitolerans</name>
    <dbReference type="NCBI Taxonomy" id="428988"/>
    <lineage>
        <taxon>Bacteria</taxon>
        <taxon>Pseudomonadati</taxon>
        <taxon>Bacteroidota</taxon>
        <taxon>Flavobacteriia</taxon>
        <taxon>Flavobacteriales</taxon>
        <taxon>Flavobacteriaceae</taxon>
        <taxon>Flavobacterium</taxon>
    </lineage>
</organism>
<proteinExistence type="predicted"/>
<feature type="chain" id="PRO_5019862826" evidence="1">
    <location>
        <begin position="19"/>
        <end position="336"/>
    </location>
</feature>
<keyword evidence="1" id="KW-0732">Signal</keyword>
<protein>
    <submittedName>
        <fullName evidence="5">META domain-containing protein</fullName>
    </submittedName>
</protein>
<dbReference type="InterPro" id="IPR038670">
    <property type="entry name" value="HslJ-like_sf"/>
</dbReference>
<dbReference type="AlphaFoldDB" id="A0A497TXU9"/>
<dbReference type="EMBL" id="RCCB01000013">
    <property type="protein sequence ID" value="RLJ24021.1"/>
    <property type="molecule type" value="Genomic_DNA"/>
</dbReference>
<feature type="domain" description="DUF306" evidence="2">
    <location>
        <begin position="117"/>
        <end position="203"/>
    </location>
</feature>
<dbReference type="Proteomes" id="UP000233767">
    <property type="component" value="Unassembled WGS sequence"/>
</dbReference>
<evidence type="ECO:0000313" key="7">
    <source>
        <dbReference type="Proteomes" id="UP000275027"/>
    </source>
</evidence>
<dbReference type="EMBL" id="PJND01000009">
    <property type="protein sequence ID" value="PKW20578.1"/>
    <property type="molecule type" value="Genomic_DNA"/>
</dbReference>
<keyword evidence="6" id="KW-1185">Reference proteome</keyword>
<evidence type="ECO:0000259" key="3">
    <source>
        <dbReference type="Pfam" id="PF14302"/>
    </source>
</evidence>
<feature type="domain" description="DUF4377" evidence="3">
    <location>
        <begin position="26"/>
        <end position="100"/>
    </location>
</feature>
<gene>
    <name evidence="4" type="ORF">B0G92_2728</name>
    <name evidence="5" type="ORF">CLV50_2738</name>
</gene>
<dbReference type="InterPro" id="IPR053147">
    <property type="entry name" value="Hsp_HslJ-like"/>
</dbReference>
<dbReference type="Gene3D" id="2.40.128.270">
    <property type="match status" value="2"/>
</dbReference>
<dbReference type="InterPro" id="IPR005184">
    <property type="entry name" value="DUF306_Meta_HslJ"/>
</dbReference>
<evidence type="ECO:0000256" key="1">
    <source>
        <dbReference type="SAM" id="SignalP"/>
    </source>
</evidence>
<dbReference type="InterPro" id="IPR025485">
    <property type="entry name" value="DUF4377"/>
</dbReference>